<organism evidence="2 3">
    <name type="scientific">Zasmidium cellare</name>
    <name type="common">Wine cellar mold</name>
    <name type="synonym">Racodium cellare</name>
    <dbReference type="NCBI Taxonomy" id="395010"/>
    <lineage>
        <taxon>Eukaryota</taxon>
        <taxon>Fungi</taxon>
        <taxon>Dikarya</taxon>
        <taxon>Ascomycota</taxon>
        <taxon>Pezizomycotina</taxon>
        <taxon>Dothideomycetes</taxon>
        <taxon>Dothideomycetidae</taxon>
        <taxon>Mycosphaerellales</taxon>
        <taxon>Mycosphaerellaceae</taxon>
        <taxon>Zasmidium</taxon>
    </lineage>
</organism>
<gene>
    <name evidence="2" type="ORF">PRZ48_000792</name>
</gene>
<evidence type="ECO:0000313" key="2">
    <source>
        <dbReference type="EMBL" id="KAK4507058.1"/>
    </source>
</evidence>
<proteinExistence type="predicted"/>
<feature type="signal peptide" evidence="1">
    <location>
        <begin position="1"/>
        <end position="20"/>
    </location>
</feature>
<keyword evidence="3" id="KW-1185">Reference proteome</keyword>
<comment type="caution">
    <text evidence="2">The sequence shown here is derived from an EMBL/GenBank/DDBJ whole genome shotgun (WGS) entry which is preliminary data.</text>
</comment>
<keyword evidence="1" id="KW-0732">Signal</keyword>
<reference evidence="2 3" key="1">
    <citation type="journal article" date="2023" name="G3 (Bethesda)">
        <title>A chromosome-level genome assembly of Zasmidium syzygii isolated from banana leaves.</title>
        <authorList>
            <person name="van Westerhoven A.C."/>
            <person name="Mehrabi R."/>
            <person name="Talebi R."/>
            <person name="Steentjes M.B.F."/>
            <person name="Corcolon B."/>
            <person name="Chong P.A."/>
            <person name="Kema G.H.J."/>
            <person name="Seidl M.F."/>
        </authorList>
    </citation>
    <scope>NUCLEOTIDE SEQUENCE [LARGE SCALE GENOMIC DNA]</scope>
    <source>
        <strain evidence="2 3">P124</strain>
    </source>
</reference>
<name>A0ABR0F135_ZASCE</name>
<evidence type="ECO:0000313" key="3">
    <source>
        <dbReference type="Proteomes" id="UP001305779"/>
    </source>
</evidence>
<dbReference type="EMBL" id="JAXOVC010000001">
    <property type="protein sequence ID" value="KAK4507058.1"/>
    <property type="molecule type" value="Genomic_DNA"/>
</dbReference>
<protein>
    <submittedName>
        <fullName evidence="2">Uncharacterized protein</fullName>
    </submittedName>
</protein>
<feature type="chain" id="PRO_5046538780" evidence="1">
    <location>
        <begin position="21"/>
        <end position="150"/>
    </location>
</feature>
<accession>A0ABR0F135</accession>
<dbReference type="Proteomes" id="UP001305779">
    <property type="component" value="Unassembled WGS sequence"/>
</dbReference>
<sequence>MRPLATILSAPLLFSSHGFALVARKPAADVLLTDINNAPSKPPEGVHCYNSGVMMNRTVLIAAIDPFCDQLFHDGGLFRNDAAEQAVPEGAHHIIVSAQPKGCSAIDADLMCKVLLRLPIDDCNTEGVGFKQGGTVETECAIWRVDPNKW</sequence>
<evidence type="ECO:0000256" key="1">
    <source>
        <dbReference type="SAM" id="SignalP"/>
    </source>
</evidence>